<dbReference type="PANTHER" id="PTHR19143">
    <property type="entry name" value="FIBRINOGEN/TENASCIN/ANGIOPOEITIN"/>
    <property type="match status" value="1"/>
</dbReference>
<dbReference type="Gene3D" id="4.10.530.10">
    <property type="entry name" value="Gamma-fibrinogen Carboxyl Terminal Fragment, domain 2"/>
    <property type="match status" value="1"/>
</dbReference>
<dbReference type="SMART" id="SM00186">
    <property type="entry name" value="FBG"/>
    <property type="match status" value="1"/>
</dbReference>
<evidence type="ECO:0000313" key="3">
    <source>
        <dbReference type="Proteomes" id="UP001200034"/>
    </source>
</evidence>
<dbReference type="InterPro" id="IPR050373">
    <property type="entry name" value="Fibrinogen_C-term_domain"/>
</dbReference>
<dbReference type="Proteomes" id="UP001200034">
    <property type="component" value="Unassembled WGS sequence"/>
</dbReference>
<dbReference type="InterPro" id="IPR036056">
    <property type="entry name" value="Fibrinogen-like_C"/>
</dbReference>
<proteinExistence type="predicted"/>
<gene>
    <name evidence="2" type="ORF">KR093_005188</name>
</gene>
<evidence type="ECO:0000259" key="1">
    <source>
        <dbReference type="PROSITE" id="PS51406"/>
    </source>
</evidence>
<dbReference type="AlphaFoldDB" id="A0AAD4K1M8"/>
<dbReference type="GO" id="GO:0005615">
    <property type="term" value="C:extracellular space"/>
    <property type="evidence" value="ECO:0007669"/>
    <property type="project" value="TreeGrafter"/>
</dbReference>
<protein>
    <recommendedName>
        <fullName evidence="1">Fibrinogen C-terminal domain-containing protein</fullName>
    </recommendedName>
</protein>
<name>A0AAD4K1M8_9MUSC</name>
<dbReference type="Gene3D" id="3.90.215.10">
    <property type="entry name" value="Gamma Fibrinogen, chain A, domain 1"/>
    <property type="match status" value="1"/>
</dbReference>
<dbReference type="Pfam" id="PF00147">
    <property type="entry name" value="Fibrinogen_C"/>
    <property type="match status" value="1"/>
</dbReference>
<feature type="non-terminal residue" evidence="2">
    <location>
        <position position="1"/>
    </location>
</feature>
<dbReference type="EMBL" id="JAJJHW010002585">
    <property type="protein sequence ID" value="KAH8370841.1"/>
    <property type="molecule type" value="Genomic_DNA"/>
</dbReference>
<dbReference type="InterPro" id="IPR014716">
    <property type="entry name" value="Fibrinogen_a/b/g_C_1"/>
</dbReference>
<keyword evidence="3" id="KW-1185">Reference proteome</keyword>
<organism evidence="2 3">
    <name type="scientific">Drosophila rubida</name>
    <dbReference type="NCBI Taxonomy" id="30044"/>
    <lineage>
        <taxon>Eukaryota</taxon>
        <taxon>Metazoa</taxon>
        <taxon>Ecdysozoa</taxon>
        <taxon>Arthropoda</taxon>
        <taxon>Hexapoda</taxon>
        <taxon>Insecta</taxon>
        <taxon>Pterygota</taxon>
        <taxon>Neoptera</taxon>
        <taxon>Endopterygota</taxon>
        <taxon>Diptera</taxon>
        <taxon>Brachycera</taxon>
        <taxon>Muscomorpha</taxon>
        <taxon>Ephydroidea</taxon>
        <taxon>Drosophilidae</taxon>
        <taxon>Drosophila</taxon>
    </lineage>
</organism>
<dbReference type="InterPro" id="IPR002181">
    <property type="entry name" value="Fibrinogen_a/b/g_C_dom"/>
</dbReference>
<reference evidence="2" key="1">
    <citation type="journal article" date="2021" name="Mol. Ecol. Resour.">
        <title>Phylogenomic analyses of the genus Drosophila reveals genomic signals of climate adaptation.</title>
        <authorList>
            <person name="Li F."/>
            <person name="Rane R.V."/>
            <person name="Luria V."/>
            <person name="Xiong Z."/>
            <person name="Chen J."/>
            <person name="Li Z."/>
            <person name="Catullo R.A."/>
            <person name="Griffin P.C."/>
            <person name="Schiffer M."/>
            <person name="Pearce S."/>
            <person name="Lee S.F."/>
            <person name="McElroy K."/>
            <person name="Stocker A."/>
            <person name="Shirriffs J."/>
            <person name="Cockerell F."/>
            <person name="Coppin C."/>
            <person name="Sgro C.M."/>
            <person name="Karger A."/>
            <person name="Cain J.W."/>
            <person name="Weber J.A."/>
            <person name="Santpere G."/>
            <person name="Kirschner M.W."/>
            <person name="Hoffmann A.A."/>
            <person name="Oakeshott J.G."/>
            <person name="Zhang G."/>
        </authorList>
    </citation>
    <scope>NUCLEOTIDE SEQUENCE</scope>
    <source>
        <strain evidence="2">BGI-SZ-2011g</strain>
    </source>
</reference>
<comment type="caution">
    <text evidence="2">The sequence shown here is derived from an EMBL/GenBank/DDBJ whole genome shotgun (WGS) entry which is preliminary data.</text>
</comment>
<dbReference type="SUPFAM" id="SSF56496">
    <property type="entry name" value="Fibrinogen C-terminal domain-like"/>
    <property type="match status" value="1"/>
</dbReference>
<dbReference type="PROSITE" id="PS51406">
    <property type="entry name" value="FIBRINOGEN_C_2"/>
    <property type="match status" value="1"/>
</dbReference>
<sequence length="160" mass="17855">ENSGVQQIKVGVVNVVDVLCNSQLAGPGWLVIQQRIGGKEDFNRDWAAYRKGFGSLDGDFFLGLETIHLLTSSQPHELYVHLVLSNGTIVYARYDDFKISDEENGYKLSLGEKSGTAENDALRDGVNLEFSTFDRDNDEAVTNCAVEFSSGWWYSKCHHT</sequence>
<feature type="domain" description="Fibrinogen C-terminal" evidence="1">
    <location>
        <begin position="1"/>
        <end position="160"/>
    </location>
</feature>
<evidence type="ECO:0000313" key="2">
    <source>
        <dbReference type="EMBL" id="KAH8370841.1"/>
    </source>
</evidence>
<accession>A0AAD4K1M8</accession>
<dbReference type="CDD" id="cd00087">
    <property type="entry name" value="FReD"/>
    <property type="match status" value="1"/>
</dbReference>